<dbReference type="SMART" id="SM00388">
    <property type="entry name" value="HisKA"/>
    <property type="match status" value="1"/>
</dbReference>
<dbReference type="PRINTS" id="PR00344">
    <property type="entry name" value="BCTRLSENSOR"/>
</dbReference>
<proteinExistence type="predicted"/>
<evidence type="ECO:0000259" key="7">
    <source>
        <dbReference type="PROSITE" id="PS50109"/>
    </source>
</evidence>
<dbReference type="PROSITE" id="PS50109">
    <property type="entry name" value="HIS_KIN"/>
    <property type="match status" value="1"/>
</dbReference>
<keyword evidence="3 6" id="KW-0597">Phosphoprotein</keyword>
<dbReference type="CDD" id="cd00082">
    <property type="entry name" value="HisKA"/>
    <property type="match status" value="1"/>
</dbReference>
<dbReference type="CDD" id="cd17546">
    <property type="entry name" value="REC_hyHK_CKI1_RcsC-like"/>
    <property type="match status" value="1"/>
</dbReference>
<evidence type="ECO:0000256" key="3">
    <source>
        <dbReference type="ARBA" id="ARBA00022553"/>
    </source>
</evidence>
<evidence type="ECO:0000259" key="8">
    <source>
        <dbReference type="PROSITE" id="PS50110"/>
    </source>
</evidence>
<name>A0ABQ1GG14_9SPHN</name>
<dbReference type="EMBL" id="BMDW01000005">
    <property type="protein sequence ID" value="GGA42946.1"/>
    <property type="molecule type" value="Genomic_DNA"/>
</dbReference>
<dbReference type="Pfam" id="PF00512">
    <property type="entry name" value="HisKA"/>
    <property type="match status" value="1"/>
</dbReference>
<dbReference type="InterPro" id="IPR003661">
    <property type="entry name" value="HisK_dim/P_dom"/>
</dbReference>
<evidence type="ECO:0000256" key="1">
    <source>
        <dbReference type="ARBA" id="ARBA00000085"/>
    </source>
</evidence>
<dbReference type="SUPFAM" id="SSF52172">
    <property type="entry name" value="CheY-like"/>
    <property type="match status" value="1"/>
</dbReference>
<feature type="domain" description="Histidine kinase" evidence="7">
    <location>
        <begin position="55"/>
        <end position="270"/>
    </location>
</feature>
<dbReference type="Pfam" id="PF02518">
    <property type="entry name" value="HATPase_c"/>
    <property type="match status" value="1"/>
</dbReference>
<accession>A0ABQ1GG14</accession>
<dbReference type="SMART" id="SM00448">
    <property type="entry name" value="REC"/>
    <property type="match status" value="1"/>
</dbReference>
<dbReference type="Gene3D" id="1.10.287.130">
    <property type="match status" value="1"/>
</dbReference>
<gene>
    <name evidence="9" type="ORF">GCM10011395_11520</name>
</gene>
<dbReference type="InterPro" id="IPR001789">
    <property type="entry name" value="Sig_transdc_resp-reg_receiver"/>
</dbReference>
<comment type="catalytic activity">
    <reaction evidence="1">
        <text>ATP + protein L-histidine = ADP + protein N-phospho-L-histidine.</text>
        <dbReference type="EC" id="2.7.13.3"/>
    </reaction>
</comment>
<dbReference type="PANTHER" id="PTHR43047:SF72">
    <property type="entry name" value="OSMOSENSING HISTIDINE PROTEIN KINASE SLN1"/>
    <property type="match status" value="1"/>
</dbReference>
<dbReference type="PANTHER" id="PTHR43047">
    <property type="entry name" value="TWO-COMPONENT HISTIDINE PROTEIN KINASE"/>
    <property type="match status" value="1"/>
</dbReference>
<dbReference type="Proteomes" id="UP000618591">
    <property type="component" value="Unassembled WGS sequence"/>
</dbReference>
<dbReference type="InterPro" id="IPR036890">
    <property type="entry name" value="HATPase_C_sf"/>
</dbReference>
<dbReference type="SUPFAM" id="SSF47384">
    <property type="entry name" value="Homodimeric domain of signal transducing histidine kinase"/>
    <property type="match status" value="1"/>
</dbReference>
<keyword evidence="4" id="KW-0808">Transferase</keyword>
<dbReference type="CDD" id="cd16922">
    <property type="entry name" value="HATPase_EvgS-ArcB-TorS-like"/>
    <property type="match status" value="1"/>
</dbReference>
<dbReference type="PROSITE" id="PS50110">
    <property type="entry name" value="RESPONSE_REGULATORY"/>
    <property type="match status" value="1"/>
</dbReference>
<comment type="caution">
    <text evidence="9">The sequence shown here is derived from an EMBL/GenBank/DDBJ whole genome shotgun (WGS) entry which is preliminary data.</text>
</comment>
<feature type="domain" description="Response regulatory" evidence="8">
    <location>
        <begin position="293"/>
        <end position="409"/>
    </location>
</feature>
<dbReference type="Gene3D" id="3.40.50.2300">
    <property type="match status" value="1"/>
</dbReference>
<evidence type="ECO:0000256" key="5">
    <source>
        <dbReference type="ARBA" id="ARBA00022777"/>
    </source>
</evidence>
<keyword evidence="5" id="KW-0418">Kinase</keyword>
<dbReference type="InterPro" id="IPR036097">
    <property type="entry name" value="HisK_dim/P_sf"/>
</dbReference>
<protein>
    <recommendedName>
        <fullName evidence="2">histidine kinase</fullName>
        <ecNumber evidence="2">2.7.13.3</ecNumber>
    </recommendedName>
</protein>
<evidence type="ECO:0000313" key="10">
    <source>
        <dbReference type="Proteomes" id="UP000618591"/>
    </source>
</evidence>
<dbReference type="SMART" id="SM00387">
    <property type="entry name" value="HATPase_c"/>
    <property type="match status" value="1"/>
</dbReference>
<dbReference type="SUPFAM" id="SSF55874">
    <property type="entry name" value="ATPase domain of HSP90 chaperone/DNA topoisomerase II/histidine kinase"/>
    <property type="match status" value="1"/>
</dbReference>
<evidence type="ECO:0000256" key="4">
    <source>
        <dbReference type="ARBA" id="ARBA00022679"/>
    </source>
</evidence>
<dbReference type="InterPro" id="IPR003594">
    <property type="entry name" value="HATPase_dom"/>
</dbReference>
<sequence>MVMRDRRRPVEPASDAQQNRLAETNAAHAATVAALEKARTAAETANAAKTRYLVGVSHEIRSPLNAIYGYAQLLERKGAIDPVDAARVIRRSCEHLINIVDGLLDISRIESGVQKLNRDIVPLPEFLEAIVALVRVEAEAKGLNFDYAAAPNLPTHVRGDEKRLRQVLVNLLFNAVKYTPSGTVTLKVRYRGLIAEFEISDTGIGIAPEDIEAIFEPFNRGSSDVALSQPGTGLGLAITRVLAEVMGGDVSVSSTVGTGSVFRLRLMLAEVSNAPTPTARRRSITGYTGHRRTILLVDDDPAQLTVLQGLLQPLGFAVFAASGGEDAIALAARCAPDLVLLDIQMRGLTGWQVAKQLRALDQGHRFKILMVSANAQEFAAGGDGAAAHDGFVLKPVELDALLDAVAGQLGIAWDADEPGTRTTPGPIANLDGASASLAQLRHLGRIGHVRNIAAALDGLAAEFPASVTLVEQLRGHLRSFDLKAFLALLDKYG</sequence>
<dbReference type="Gene3D" id="3.30.565.10">
    <property type="entry name" value="Histidine kinase-like ATPase, C-terminal domain"/>
    <property type="match status" value="1"/>
</dbReference>
<organism evidence="9 10">
    <name type="scientific">Sphingomonas psychrolutea</name>
    <dbReference type="NCBI Taxonomy" id="1259676"/>
    <lineage>
        <taxon>Bacteria</taxon>
        <taxon>Pseudomonadati</taxon>
        <taxon>Pseudomonadota</taxon>
        <taxon>Alphaproteobacteria</taxon>
        <taxon>Sphingomonadales</taxon>
        <taxon>Sphingomonadaceae</taxon>
        <taxon>Sphingomonas</taxon>
    </lineage>
</organism>
<reference evidence="10" key="1">
    <citation type="journal article" date="2019" name="Int. J. Syst. Evol. Microbiol.">
        <title>The Global Catalogue of Microorganisms (GCM) 10K type strain sequencing project: providing services to taxonomists for standard genome sequencing and annotation.</title>
        <authorList>
            <consortium name="The Broad Institute Genomics Platform"/>
            <consortium name="The Broad Institute Genome Sequencing Center for Infectious Disease"/>
            <person name="Wu L."/>
            <person name="Ma J."/>
        </authorList>
    </citation>
    <scope>NUCLEOTIDE SEQUENCE [LARGE SCALE GENOMIC DNA]</scope>
    <source>
        <strain evidence="10">CGMCC 1.10106</strain>
    </source>
</reference>
<dbReference type="Pfam" id="PF00072">
    <property type="entry name" value="Response_reg"/>
    <property type="match status" value="1"/>
</dbReference>
<evidence type="ECO:0000256" key="6">
    <source>
        <dbReference type="PROSITE-ProRule" id="PRU00169"/>
    </source>
</evidence>
<dbReference type="InterPro" id="IPR005467">
    <property type="entry name" value="His_kinase_dom"/>
</dbReference>
<dbReference type="InterPro" id="IPR004358">
    <property type="entry name" value="Sig_transdc_His_kin-like_C"/>
</dbReference>
<dbReference type="EC" id="2.7.13.3" evidence="2"/>
<dbReference type="InterPro" id="IPR011006">
    <property type="entry name" value="CheY-like_superfamily"/>
</dbReference>
<evidence type="ECO:0000256" key="2">
    <source>
        <dbReference type="ARBA" id="ARBA00012438"/>
    </source>
</evidence>
<keyword evidence="10" id="KW-1185">Reference proteome</keyword>
<evidence type="ECO:0000313" key="9">
    <source>
        <dbReference type="EMBL" id="GGA42946.1"/>
    </source>
</evidence>
<feature type="modified residue" description="4-aspartylphosphate" evidence="6">
    <location>
        <position position="342"/>
    </location>
</feature>